<dbReference type="Proteomes" id="UP000053467">
    <property type="component" value="Unassembled WGS sequence"/>
</dbReference>
<feature type="binding site" evidence="8">
    <location>
        <position position="47"/>
    </location>
    <ligand>
        <name>Mg(2+)</name>
        <dbReference type="ChEBI" id="CHEBI:18420"/>
    </ligand>
</feature>
<evidence type="ECO:0000256" key="7">
    <source>
        <dbReference type="ARBA" id="ARBA00023027"/>
    </source>
</evidence>
<dbReference type="Gene3D" id="3.40.50.620">
    <property type="entry name" value="HUPs"/>
    <property type="match status" value="1"/>
</dbReference>
<dbReference type="NCBIfam" id="TIGR00552">
    <property type="entry name" value="nadE"/>
    <property type="match status" value="1"/>
</dbReference>
<feature type="binding site" evidence="8">
    <location>
        <position position="175"/>
    </location>
    <ligand>
        <name>ATP</name>
        <dbReference type="ChEBI" id="CHEBI:30616"/>
    </ligand>
</feature>
<dbReference type="FunFam" id="3.40.50.620:FF:000106">
    <property type="entry name" value="Glutamine-dependent NAD(+) synthetase"/>
    <property type="match status" value="1"/>
</dbReference>
<keyword evidence="7 8" id="KW-0520">NAD</keyword>
<dbReference type="NCBIfam" id="NF010587">
    <property type="entry name" value="PRK13980.1"/>
    <property type="match status" value="1"/>
</dbReference>
<sequence length="266" mass="31010">MNKEIIFKEIIDKNWEEVLNGLVKNLKREFKKRKFENCVLGLSGGLDSSVVLAILLKTFDKNCVKPIFMPYRTTSKISYKDVDLLTKKFGINYETIEISKQIDIYFDNQHDDEQLLKLRIGNKCARERMSILFDKALKYRALVIGTSNRSEIIMGYGTIFGDLACSINPIGKLYKTQIFEFAKFLGIPKRIIKKRPSADLWEGQTDEGEMGIDYKTIDIISYLFFDKKYSLEKIEKVGIKKEKILKVISRYESNRFKRELPKILNI</sequence>
<dbReference type="PANTHER" id="PTHR23090:SF9">
    <property type="entry name" value="GLUTAMINE-DEPENDENT NAD(+) SYNTHETASE"/>
    <property type="match status" value="1"/>
</dbReference>
<feature type="binding site" evidence="8">
    <location>
        <begin position="41"/>
        <end position="48"/>
    </location>
    <ligand>
        <name>ATP</name>
        <dbReference type="ChEBI" id="CHEBI:30616"/>
    </ligand>
</feature>
<dbReference type="InterPro" id="IPR022310">
    <property type="entry name" value="NAD/GMP_synthase"/>
</dbReference>
<accession>A0A101I0F2</accession>
<dbReference type="UniPathway" id="UPA00253">
    <property type="reaction ID" value="UER00333"/>
</dbReference>
<dbReference type="EMBL" id="LGGX01000035">
    <property type="protein sequence ID" value="KUK85933.1"/>
    <property type="molecule type" value="Genomic_DNA"/>
</dbReference>
<dbReference type="GO" id="GO:0008795">
    <property type="term" value="F:NAD+ synthase activity"/>
    <property type="evidence" value="ECO:0007669"/>
    <property type="project" value="UniProtKB-UniRule"/>
</dbReference>
<dbReference type="HAMAP" id="MF_00193">
    <property type="entry name" value="NadE_ammonia_dep"/>
    <property type="match status" value="1"/>
</dbReference>
<comment type="catalytic activity">
    <reaction evidence="8 10">
        <text>deamido-NAD(+) + NH4(+) + ATP = AMP + diphosphate + NAD(+) + H(+)</text>
        <dbReference type="Rhea" id="RHEA:21188"/>
        <dbReference type="ChEBI" id="CHEBI:15378"/>
        <dbReference type="ChEBI" id="CHEBI:28938"/>
        <dbReference type="ChEBI" id="CHEBI:30616"/>
        <dbReference type="ChEBI" id="CHEBI:33019"/>
        <dbReference type="ChEBI" id="CHEBI:57540"/>
        <dbReference type="ChEBI" id="CHEBI:58437"/>
        <dbReference type="ChEBI" id="CHEBI:456215"/>
        <dbReference type="EC" id="6.3.1.5"/>
    </reaction>
</comment>
<protein>
    <recommendedName>
        <fullName evidence="8 10">NH(3)-dependent NAD(+) synthetase</fullName>
        <ecNumber evidence="8 10">6.3.1.5</ecNumber>
    </recommendedName>
</protein>
<comment type="function">
    <text evidence="8">Catalyzes the ATP-dependent amidation of deamido-NAD to form NAD. Uses ammonia as a nitrogen source.</text>
</comment>
<keyword evidence="3 8" id="KW-0479">Metal-binding</keyword>
<feature type="binding site" evidence="8">
    <location>
        <position position="197"/>
    </location>
    <ligand>
        <name>ATP</name>
        <dbReference type="ChEBI" id="CHEBI:30616"/>
    </ligand>
</feature>
<dbReference type="GO" id="GO:0005524">
    <property type="term" value="F:ATP binding"/>
    <property type="evidence" value="ECO:0007669"/>
    <property type="project" value="UniProtKB-UniRule"/>
</dbReference>
<dbReference type="GO" id="GO:0004359">
    <property type="term" value="F:glutaminase activity"/>
    <property type="evidence" value="ECO:0007669"/>
    <property type="project" value="InterPro"/>
</dbReference>
<feature type="domain" description="NAD/GMP synthase" evidence="11">
    <location>
        <begin position="19"/>
        <end position="261"/>
    </location>
</feature>
<comment type="similarity">
    <text evidence="1 8 9">Belongs to the NAD synthetase family.</text>
</comment>
<evidence type="ECO:0000256" key="2">
    <source>
        <dbReference type="ARBA" id="ARBA00022598"/>
    </source>
</evidence>
<evidence type="ECO:0000256" key="5">
    <source>
        <dbReference type="ARBA" id="ARBA00022840"/>
    </source>
</evidence>
<dbReference type="InterPro" id="IPR014729">
    <property type="entry name" value="Rossmann-like_a/b/a_fold"/>
</dbReference>
<gene>
    <name evidence="8" type="primary">nadE</name>
    <name evidence="12" type="ORF">XE03_1816</name>
</gene>
<comment type="caution">
    <text evidence="8">Lacks conserved residue(s) required for the propagation of feature annotation.</text>
</comment>
<dbReference type="GO" id="GO:0003952">
    <property type="term" value="F:NAD+ synthase (glutamine-hydrolyzing) activity"/>
    <property type="evidence" value="ECO:0007669"/>
    <property type="project" value="InterPro"/>
</dbReference>
<evidence type="ECO:0000256" key="8">
    <source>
        <dbReference type="HAMAP-Rule" id="MF_00193"/>
    </source>
</evidence>
<evidence type="ECO:0000256" key="9">
    <source>
        <dbReference type="RuleBase" id="RU003811"/>
    </source>
</evidence>
<dbReference type="GO" id="GO:0009435">
    <property type="term" value="P:NAD+ biosynthetic process"/>
    <property type="evidence" value="ECO:0007669"/>
    <property type="project" value="UniProtKB-UniRule"/>
</dbReference>
<feature type="binding site" evidence="8">
    <location>
        <position position="146"/>
    </location>
    <ligand>
        <name>ATP</name>
        <dbReference type="ChEBI" id="CHEBI:30616"/>
    </ligand>
</feature>
<dbReference type="AlphaFoldDB" id="A0A101I0F2"/>
<keyword evidence="2 8" id="KW-0436">Ligase</keyword>
<evidence type="ECO:0000256" key="1">
    <source>
        <dbReference type="ARBA" id="ARBA00005859"/>
    </source>
</evidence>
<evidence type="ECO:0000259" key="11">
    <source>
        <dbReference type="Pfam" id="PF02540"/>
    </source>
</evidence>
<keyword evidence="6 8" id="KW-0460">Magnesium</keyword>
<dbReference type="PATRIC" id="fig|1635277.3.peg.1784"/>
<comment type="pathway">
    <text evidence="8">Cofactor biosynthesis; NAD(+) biosynthesis; NAD(+) from deamido-NAD(+) (ammonia route): step 1/1.</text>
</comment>
<evidence type="ECO:0000313" key="13">
    <source>
        <dbReference type="Proteomes" id="UP000053467"/>
    </source>
</evidence>
<comment type="subunit">
    <text evidence="8">Homodimer.</text>
</comment>
<organism evidence="12 13">
    <name type="scientific">candidate division TA06 bacterium 34_109</name>
    <dbReference type="NCBI Taxonomy" id="1635277"/>
    <lineage>
        <taxon>Bacteria</taxon>
        <taxon>Bacteria division TA06</taxon>
    </lineage>
</organism>
<reference evidence="13" key="1">
    <citation type="journal article" date="2015" name="MBio">
        <title>Genome-Resolved Metagenomic Analysis Reveals Roles for Candidate Phyla and Other Microbial Community Members in Biogeochemical Transformations in Oil Reservoirs.</title>
        <authorList>
            <person name="Hu P."/>
            <person name="Tom L."/>
            <person name="Singh A."/>
            <person name="Thomas B.C."/>
            <person name="Baker B.J."/>
            <person name="Piceno Y.M."/>
            <person name="Andersen G.L."/>
            <person name="Banfield J.F."/>
        </authorList>
    </citation>
    <scope>NUCLEOTIDE SEQUENCE [LARGE SCALE GENOMIC DNA]</scope>
</reference>
<dbReference type="SUPFAM" id="SSF52402">
    <property type="entry name" value="Adenine nucleotide alpha hydrolases-like"/>
    <property type="match status" value="1"/>
</dbReference>
<feature type="binding site" description="in other chain" evidence="8">
    <location>
        <position position="126"/>
    </location>
    <ligand>
        <name>deamido-NAD(+)</name>
        <dbReference type="ChEBI" id="CHEBI:58437"/>
        <note>ligand shared between two neighboring subunits</note>
    </ligand>
</feature>
<proteinExistence type="inferred from homology"/>
<dbReference type="InterPro" id="IPR003694">
    <property type="entry name" value="NAD_synthase"/>
</dbReference>
<dbReference type="PANTHER" id="PTHR23090">
    <property type="entry name" value="NH 3 /GLUTAMINE-DEPENDENT NAD + SYNTHETASE"/>
    <property type="match status" value="1"/>
</dbReference>
<dbReference type="Pfam" id="PF02540">
    <property type="entry name" value="NAD_synthase"/>
    <property type="match status" value="1"/>
</dbReference>
<dbReference type="InterPro" id="IPR022926">
    <property type="entry name" value="NH(3)-dep_NAD(+)_synth"/>
</dbReference>
<dbReference type="EC" id="6.3.1.5" evidence="8 10"/>
<dbReference type="GO" id="GO:0005737">
    <property type="term" value="C:cytoplasm"/>
    <property type="evidence" value="ECO:0007669"/>
    <property type="project" value="InterPro"/>
</dbReference>
<keyword evidence="5 8" id="KW-0067">ATP-binding</keyword>
<feature type="binding site" evidence="8">
    <location>
        <position position="151"/>
    </location>
    <ligand>
        <name>Mg(2+)</name>
        <dbReference type="ChEBI" id="CHEBI:18420"/>
    </ligand>
</feature>
<name>A0A101I0F2_UNCT6</name>
<evidence type="ECO:0000313" key="12">
    <source>
        <dbReference type="EMBL" id="KUK85933.1"/>
    </source>
</evidence>
<evidence type="ECO:0000256" key="10">
    <source>
        <dbReference type="RuleBase" id="RU003812"/>
    </source>
</evidence>
<dbReference type="GO" id="GO:0046872">
    <property type="term" value="F:metal ion binding"/>
    <property type="evidence" value="ECO:0007669"/>
    <property type="project" value="UniProtKB-KW"/>
</dbReference>
<comment type="caution">
    <text evidence="12">The sequence shown here is derived from an EMBL/GenBank/DDBJ whole genome shotgun (WGS) entry which is preliminary data.</text>
</comment>
<evidence type="ECO:0000256" key="4">
    <source>
        <dbReference type="ARBA" id="ARBA00022741"/>
    </source>
</evidence>
<keyword evidence="4 8" id="KW-0547">Nucleotide-binding</keyword>
<dbReference type="CDD" id="cd00553">
    <property type="entry name" value="NAD_synthase"/>
    <property type="match status" value="1"/>
</dbReference>
<evidence type="ECO:0000256" key="6">
    <source>
        <dbReference type="ARBA" id="ARBA00022842"/>
    </source>
</evidence>
<evidence type="ECO:0000256" key="3">
    <source>
        <dbReference type="ARBA" id="ARBA00022723"/>
    </source>
</evidence>